<dbReference type="EMBL" id="UPHP01000027">
    <property type="protein sequence ID" value="VBA35843.1"/>
    <property type="molecule type" value="Genomic_DNA"/>
</dbReference>
<gene>
    <name evidence="1" type="ORF">LAUMK136_01164</name>
</gene>
<evidence type="ECO:0000313" key="1">
    <source>
        <dbReference type="EMBL" id="VBA35843.1"/>
    </source>
</evidence>
<proteinExistence type="predicted"/>
<protein>
    <submittedName>
        <fullName evidence="1">Uncharacterized protein</fullName>
    </submittedName>
</protein>
<evidence type="ECO:0000313" key="2">
    <source>
        <dbReference type="Proteomes" id="UP000273307"/>
    </source>
</evidence>
<keyword evidence="2" id="KW-1185">Reference proteome</keyword>
<name>A0A498PQK0_9MYCO</name>
<accession>A0A498PQK0</accession>
<dbReference type="AlphaFoldDB" id="A0A498PQK0"/>
<organism evidence="1 2">
    <name type="scientific">Mycobacterium attenuatum</name>
    <dbReference type="NCBI Taxonomy" id="2341086"/>
    <lineage>
        <taxon>Bacteria</taxon>
        <taxon>Bacillati</taxon>
        <taxon>Actinomycetota</taxon>
        <taxon>Actinomycetes</taxon>
        <taxon>Mycobacteriales</taxon>
        <taxon>Mycobacteriaceae</taxon>
        <taxon>Mycobacterium</taxon>
    </lineage>
</organism>
<sequence length="100" mass="10677">MPSSWLYTVDQVSYVHGVKTLLVTPAVSLHTPVCMVVHEGLETLVCPTMVDAEVTLCCISAWKFGVPAGSARIAARFVPSVPINKKFASGAIESRARTCA</sequence>
<dbReference type="Proteomes" id="UP000273307">
    <property type="component" value="Unassembled WGS sequence"/>
</dbReference>
<reference evidence="1 2" key="1">
    <citation type="submission" date="2018-09" db="EMBL/GenBank/DDBJ databases">
        <authorList>
            <person name="Tagini F."/>
        </authorList>
    </citation>
    <scope>NUCLEOTIDE SEQUENCE [LARGE SCALE GENOMIC DNA]</scope>
    <source>
        <strain evidence="1 2">MK136</strain>
    </source>
</reference>